<feature type="signal peptide" evidence="1">
    <location>
        <begin position="1"/>
        <end position="22"/>
    </location>
</feature>
<dbReference type="OrthoDB" id="2956254at2759"/>
<dbReference type="EMBL" id="JAACJP010000056">
    <property type="protein sequence ID" value="KAF5369185.1"/>
    <property type="molecule type" value="Genomic_DNA"/>
</dbReference>
<organism evidence="2 3">
    <name type="scientific">Tricholomella constricta</name>
    <dbReference type="NCBI Taxonomy" id="117010"/>
    <lineage>
        <taxon>Eukaryota</taxon>
        <taxon>Fungi</taxon>
        <taxon>Dikarya</taxon>
        <taxon>Basidiomycota</taxon>
        <taxon>Agaricomycotina</taxon>
        <taxon>Agaricomycetes</taxon>
        <taxon>Agaricomycetidae</taxon>
        <taxon>Agaricales</taxon>
        <taxon>Tricholomatineae</taxon>
        <taxon>Lyophyllaceae</taxon>
        <taxon>Tricholomella</taxon>
    </lineage>
</organism>
<dbReference type="AlphaFoldDB" id="A0A8H5LT87"/>
<feature type="chain" id="PRO_5034288447" description="Antifreeze protein" evidence="1">
    <location>
        <begin position="23"/>
        <end position="149"/>
    </location>
</feature>
<keyword evidence="3" id="KW-1185">Reference proteome</keyword>
<proteinExistence type="predicted"/>
<protein>
    <recommendedName>
        <fullName evidence="4">Antifreeze protein</fullName>
    </recommendedName>
</protein>
<comment type="caution">
    <text evidence="2">The sequence shown here is derived from an EMBL/GenBank/DDBJ whole genome shotgun (WGS) entry which is preliminary data.</text>
</comment>
<dbReference type="Proteomes" id="UP000565441">
    <property type="component" value="Unassembled WGS sequence"/>
</dbReference>
<gene>
    <name evidence="2" type="ORF">D9615_009953</name>
</gene>
<name>A0A8H5LT87_9AGAR</name>
<evidence type="ECO:0000313" key="2">
    <source>
        <dbReference type="EMBL" id="KAF5369185.1"/>
    </source>
</evidence>
<evidence type="ECO:0000256" key="1">
    <source>
        <dbReference type="SAM" id="SignalP"/>
    </source>
</evidence>
<accession>A0A8H5LT87</accession>
<sequence length="149" mass="15007">MYSLNRTLVFAAVLVSGLGAIASPDIKASGGSLAARGTLIFCDKVNPCNKNGCAGINNPDNTGYGTCTANYKGCDCSNVCGSAVNPCDDHGCSGSSKQDGSDSTCEAGDYRGCYCKSTCNDSINSCSANGCAGSNGHCTAGKYKGCECN</sequence>
<evidence type="ECO:0000313" key="3">
    <source>
        <dbReference type="Proteomes" id="UP000565441"/>
    </source>
</evidence>
<evidence type="ECO:0008006" key="4">
    <source>
        <dbReference type="Google" id="ProtNLM"/>
    </source>
</evidence>
<keyword evidence="1" id="KW-0732">Signal</keyword>
<reference evidence="2 3" key="1">
    <citation type="journal article" date="2020" name="ISME J.">
        <title>Uncovering the hidden diversity of litter-decomposition mechanisms in mushroom-forming fungi.</title>
        <authorList>
            <person name="Floudas D."/>
            <person name="Bentzer J."/>
            <person name="Ahren D."/>
            <person name="Johansson T."/>
            <person name="Persson P."/>
            <person name="Tunlid A."/>
        </authorList>
    </citation>
    <scope>NUCLEOTIDE SEQUENCE [LARGE SCALE GENOMIC DNA]</scope>
    <source>
        <strain evidence="2 3">CBS 661.87</strain>
    </source>
</reference>